<dbReference type="InterPro" id="IPR007275">
    <property type="entry name" value="YTH_domain"/>
</dbReference>
<keyword evidence="2" id="KW-0964">Secreted</keyword>
<evidence type="ECO:0000256" key="3">
    <source>
        <dbReference type="SAM" id="Coils"/>
    </source>
</evidence>
<accession>A0A9D4QM51</accession>
<dbReference type="SUPFAM" id="SSF49842">
    <property type="entry name" value="TNF-like"/>
    <property type="match status" value="1"/>
</dbReference>
<feature type="coiled-coil region" evidence="3">
    <location>
        <begin position="40"/>
        <end position="74"/>
    </location>
</feature>
<gene>
    <name evidence="7" type="ORF">DPMN_108517</name>
</gene>
<dbReference type="GO" id="GO:0005576">
    <property type="term" value="C:extracellular region"/>
    <property type="evidence" value="ECO:0007669"/>
    <property type="project" value="UniProtKB-SubCell"/>
</dbReference>
<dbReference type="InterPro" id="IPR050392">
    <property type="entry name" value="Collagen/C1q_domain"/>
</dbReference>
<comment type="subcellular location">
    <subcellularLocation>
        <location evidence="1">Secreted</location>
    </subcellularLocation>
</comment>
<name>A0A9D4QM51_DREPO</name>
<dbReference type="SMART" id="SM00110">
    <property type="entry name" value="C1Q"/>
    <property type="match status" value="1"/>
</dbReference>
<reference evidence="7" key="1">
    <citation type="journal article" date="2019" name="bioRxiv">
        <title>The Genome of the Zebra Mussel, Dreissena polymorpha: A Resource for Invasive Species Research.</title>
        <authorList>
            <person name="McCartney M.A."/>
            <person name="Auch B."/>
            <person name="Kono T."/>
            <person name="Mallez S."/>
            <person name="Zhang Y."/>
            <person name="Obille A."/>
            <person name="Becker A."/>
            <person name="Abrahante J.E."/>
            <person name="Garbe J."/>
            <person name="Badalamenti J.P."/>
            <person name="Herman A."/>
            <person name="Mangelson H."/>
            <person name="Liachko I."/>
            <person name="Sullivan S."/>
            <person name="Sone E.D."/>
            <person name="Koren S."/>
            <person name="Silverstein K.A.T."/>
            <person name="Beckman K.B."/>
            <person name="Gohl D.M."/>
        </authorList>
    </citation>
    <scope>NUCLEOTIDE SEQUENCE</scope>
    <source>
        <strain evidence="7">Duluth1</strain>
        <tissue evidence="7">Whole animal</tissue>
    </source>
</reference>
<evidence type="ECO:0000313" key="8">
    <source>
        <dbReference type="Proteomes" id="UP000828390"/>
    </source>
</evidence>
<keyword evidence="3" id="KW-0175">Coiled coil</keyword>
<proteinExistence type="predicted"/>
<keyword evidence="4" id="KW-0732">Signal</keyword>
<feature type="domain" description="C1q" evidence="5">
    <location>
        <begin position="149"/>
        <end position="285"/>
    </location>
</feature>
<evidence type="ECO:0000256" key="4">
    <source>
        <dbReference type="SAM" id="SignalP"/>
    </source>
</evidence>
<evidence type="ECO:0000259" key="6">
    <source>
        <dbReference type="PROSITE" id="PS50882"/>
    </source>
</evidence>
<dbReference type="PRINTS" id="PR00007">
    <property type="entry name" value="COMPLEMNTC1Q"/>
</dbReference>
<dbReference type="Proteomes" id="UP000828390">
    <property type="component" value="Unassembled WGS sequence"/>
</dbReference>
<dbReference type="InterPro" id="IPR008983">
    <property type="entry name" value="Tumour_necrosis_fac-like_dom"/>
</dbReference>
<organism evidence="7 8">
    <name type="scientific">Dreissena polymorpha</name>
    <name type="common">Zebra mussel</name>
    <name type="synonym">Mytilus polymorpha</name>
    <dbReference type="NCBI Taxonomy" id="45954"/>
    <lineage>
        <taxon>Eukaryota</taxon>
        <taxon>Metazoa</taxon>
        <taxon>Spiralia</taxon>
        <taxon>Lophotrochozoa</taxon>
        <taxon>Mollusca</taxon>
        <taxon>Bivalvia</taxon>
        <taxon>Autobranchia</taxon>
        <taxon>Heteroconchia</taxon>
        <taxon>Euheterodonta</taxon>
        <taxon>Imparidentia</taxon>
        <taxon>Neoheterodontei</taxon>
        <taxon>Myida</taxon>
        <taxon>Dreissenoidea</taxon>
        <taxon>Dreissenidae</taxon>
        <taxon>Dreissena</taxon>
    </lineage>
</organism>
<keyword evidence="8" id="KW-1185">Reference proteome</keyword>
<feature type="domain" description="YTH" evidence="6">
    <location>
        <begin position="235"/>
        <end position="285"/>
    </location>
</feature>
<dbReference type="Gene3D" id="2.60.120.40">
    <property type="match status" value="1"/>
</dbReference>
<dbReference type="GO" id="GO:0003723">
    <property type="term" value="F:RNA binding"/>
    <property type="evidence" value="ECO:0007669"/>
    <property type="project" value="InterPro"/>
</dbReference>
<dbReference type="InterPro" id="IPR001073">
    <property type="entry name" value="C1q_dom"/>
</dbReference>
<dbReference type="PROSITE" id="PS50882">
    <property type="entry name" value="YTH"/>
    <property type="match status" value="1"/>
</dbReference>
<comment type="caution">
    <text evidence="7">The sequence shown here is derived from an EMBL/GenBank/DDBJ whole genome shotgun (WGS) entry which is preliminary data.</text>
</comment>
<evidence type="ECO:0000313" key="7">
    <source>
        <dbReference type="EMBL" id="KAH3835170.1"/>
    </source>
</evidence>
<evidence type="ECO:0000256" key="2">
    <source>
        <dbReference type="ARBA" id="ARBA00022525"/>
    </source>
</evidence>
<dbReference type="AlphaFoldDB" id="A0A9D4QM51"/>
<feature type="chain" id="PRO_5038626387" description="C1q domain-containing protein" evidence="4">
    <location>
        <begin position="20"/>
        <end position="285"/>
    </location>
</feature>
<protein>
    <recommendedName>
        <fullName evidence="9">C1q domain-containing protein</fullName>
    </recommendedName>
</protein>
<dbReference type="PANTHER" id="PTHR15427">
    <property type="entry name" value="EMILIN ELASTIN MICROFIBRIL INTERFACE-LOCATED PROTEIN ELASTIN MICROFIBRIL INTERFACER"/>
    <property type="match status" value="1"/>
</dbReference>
<dbReference type="PROSITE" id="PS50871">
    <property type="entry name" value="C1Q"/>
    <property type="match status" value="1"/>
</dbReference>
<sequence length="285" mass="32147">MPLYTQLVCLIIVCTCVYASDKRTSNVNIDSVPLKEIRKHEDVLSLLTSMQARLEALERQGQHDRERISSLEKEITKLYEHCLTVNDEESHTDERTHIMSSLLSKAKPRMAKRLDGNNFKNNTGNVIDTHVLQDQMQTQKVRRIRSKRSTAGQVAFSAYLSHPIDPLPSGQVIKCDQTLLNDGAGYNRFTGIFTAPVSGVYLLSFSINSYRETHVKLLVDGANTADVVSDPYQTMTEFEIMTSNTILVKLSSGQSVWMEEYHNGNGMVTAFDEYRLVTFAGVLLY</sequence>
<evidence type="ECO:0008006" key="9">
    <source>
        <dbReference type="Google" id="ProtNLM"/>
    </source>
</evidence>
<evidence type="ECO:0000259" key="5">
    <source>
        <dbReference type="PROSITE" id="PS50871"/>
    </source>
</evidence>
<dbReference type="EMBL" id="JAIWYP010000004">
    <property type="protein sequence ID" value="KAH3835170.1"/>
    <property type="molecule type" value="Genomic_DNA"/>
</dbReference>
<dbReference type="Pfam" id="PF00386">
    <property type="entry name" value="C1q"/>
    <property type="match status" value="1"/>
</dbReference>
<dbReference type="PANTHER" id="PTHR15427:SF50">
    <property type="entry name" value="COMPLEMENT C1Q TUMOR NECROSIS FACTOR-RELATED PROTEIN 2-LIKE"/>
    <property type="match status" value="1"/>
</dbReference>
<evidence type="ECO:0000256" key="1">
    <source>
        <dbReference type="ARBA" id="ARBA00004613"/>
    </source>
</evidence>
<reference evidence="7" key="2">
    <citation type="submission" date="2020-11" db="EMBL/GenBank/DDBJ databases">
        <authorList>
            <person name="McCartney M.A."/>
            <person name="Auch B."/>
            <person name="Kono T."/>
            <person name="Mallez S."/>
            <person name="Becker A."/>
            <person name="Gohl D.M."/>
            <person name="Silverstein K.A.T."/>
            <person name="Koren S."/>
            <person name="Bechman K.B."/>
            <person name="Herman A."/>
            <person name="Abrahante J.E."/>
            <person name="Garbe J."/>
        </authorList>
    </citation>
    <scope>NUCLEOTIDE SEQUENCE</scope>
    <source>
        <strain evidence="7">Duluth1</strain>
        <tissue evidence="7">Whole animal</tissue>
    </source>
</reference>
<feature type="signal peptide" evidence="4">
    <location>
        <begin position="1"/>
        <end position="19"/>
    </location>
</feature>